<feature type="compositionally biased region" description="Polar residues" evidence="1">
    <location>
        <begin position="787"/>
        <end position="799"/>
    </location>
</feature>
<feature type="compositionally biased region" description="Basic and acidic residues" evidence="1">
    <location>
        <begin position="1437"/>
        <end position="1473"/>
    </location>
</feature>
<feature type="region of interest" description="Disordered" evidence="1">
    <location>
        <begin position="2231"/>
        <end position="2281"/>
    </location>
</feature>
<feature type="compositionally biased region" description="Polar residues" evidence="1">
    <location>
        <begin position="1103"/>
        <end position="1117"/>
    </location>
</feature>
<feature type="region of interest" description="Disordered" evidence="1">
    <location>
        <begin position="1178"/>
        <end position="1217"/>
    </location>
</feature>
<dbReference type="OrthoDB" id="1431328at2759"/>
<sequence>MEAENNSPEDAYSLVIDQTQFTGKDTADNEHADHQLEEPSTENVITKHSNSEQLPTEGSIKSKCDEEPLEKIIELYSVDNSEIKKDGKVMSEKEIGVPVDGTLKTSSTTACVGAAELENKDEGNFTLEKAKEMEAATDSPPENKDLPAVSTSEFVKGHTDEISKQQTHKNDETSVIDTEKNSTEPEDDEKLYKEAKEIEAAMKTQLLNTETESLLKEEVQPRLPTPDIVHQNTDQIIKQQPLNQDQPDVTDNAQSCIAEKEPDRLSTVIEEPVELETKHNIGILKEQANQQSEETSMQNVTTNYIIEGHVTSESSIKVADDVHKSDSIKNLEKKDENEIREEEAQDVKQSTNVEIPKREAKGRSEDKALQTLPSAELVGTKANDESFQGDIKPEAGLAVTYANEKQALQHEFDTKEEIPEEEACKLIAESEAKSEPQIVAQNNETTCIKHPYLDGETSEINPTNDTIEQEITMSHAKEKLAIEDDKNFNLEEEKGTQKETNMQLEDTTESEPKEEPIQPIARAELVRTKAHDESSPEANVTVKSNKEVQTSNVIEKEETQDTGKCSQVAEKTIKEPTKSQLKEEEVQTRSPTPYSVQGDTNQIRQQETPYINESEISDNDKQGGIPKIAQDIQLTIAQETEKPETKVDVGIVTEKLDNKYASEIRSEEGTDAKQLTDVEIPKSEIEGVPKDEAQQPIANTVLVGTRVFDEGSREDIESEEDAKVLSNDEEQKPEYVTEGTVGINATNYTNEKEEVPTSPVSVKEGIENNPKFSKEEEPKRVKEETKMQLQDEQGQTRSPTPAFVQGDTNQIPQQEALFIDQSEVLDNAKQWCIPAIELEKNTTVAQETRNPETKDKVSRVAENLGYKDAIEIKVEEGTYAQQSTEMEMPKSERDGMLIDEAQQPIANAVSVRSKALEESSQEIPPKAYVKSNKEVKTPESVTNEVVEISTTNYTEKQEVPKAHVREGERIGDKFNQEEEEEGIEATNTQLLEEEVKIRSSTLVSVQGDTNQIPQQETLHVNESEVIENAIVVQEWEVSETKDNSDTIIENLDKDASDIRAKDGTDAKQFTDLKMSKSETEEEIQDNRKFNQREEEKKIDEVTGMQTPQEEVHTTSPTPAFVKSHTDITQQQKALHLNESNVIATAKQSCIPEFEHDRNPTVVQEIEVFETKDNVNRVMENSDKEETKIRENEKTDTTQLNEESGQQDKQLEADITDKSNKKVQTPEYVTEENVEINITDYAEEKNQNPTDHAKEKEGIEDIFKQEEKEKLIEETTKTHSEEEEVQTHAPAFVIGDTNQIPHQETMHADESKVMGNAKQSYIPETELEGKAIVFQETELSESLYEKDASEIRVKKEIDAKKLTDSEMPKPEIEEDEAQQPIANAELVRTEAVEETGKQETQAKEDITEETADESNREVLIKEFVITEETAEINTNNFTKEHDTVETSPAKEQEGTGDGAKLHEEEANGIEEKTKTQNLEEEFQTSSPTPDFVQGDSGQTLQQETVNIDESEVLDNDKHKSIPEIELDGKSTVVQETNNPEIKDKISTGAEDLDNKDAIEVRVEEGAYVKQLTNVERPNSEIKGVQKDEALQLIANIVLNVTEGIDEGSQQVIQPQDVTQKSNKDVKTPEYVTAETIEINTTSYTKEQEKVPSIHVEDEGIKNKFNHKEEAKGIEEATKIQFPEEIQTKSPTPIFVQGDKNQVPSQETLPIDGSKVIDSAKQSCIPEIKLDKNTTVVQETEKPETKNIVNIITKNFDDKDASEIRAEEGSYDKQVTEVERSNSLTEEYKPIAITVAVGTETVDDSNQEKIQLEEDVAEKKSSKEEQTPHCCDEDTTEINNNNYADEHDKDQTSHAKVKEGIENEENLDQTENAKGIDKTSKMKIPEEDIQTRSTIPTIVQDDTDQISQKELLHVVESGVIDNIKQSCTPEMQFDRKFTIVQETENPETEDNVGIITENKGTNNARKTRAEEATDSKKLADFKMHDPEMKDVQDNTAPQPVAIATASKTETVDDSNKEQIQLEDIIEKKSNKEEQTLQDVAKDTVKINTNNYTNEHDKVQKSHAEVKEWIGDDENFDQDEETKDIEETTKMQLAEQKVQKRSLTPAFVQGDTDQISQKELLHIVASEVLHYDKHISIPETEPDRKSTIVQETEKPDTEENISKETKNLGTNYASEIRAKEEIDDKKLVDLKIPKSEIQEEVRQPMAIAEAVVTETADDSKEEHIQLEEDIAMKKSNKEEQTPQYVAEDTAEISTTSYTDQHDKGQTSDAEREQGIEDDENFGPQKDAKAIAETNKMHLLEEEVQTISPTHAFVQSDMEQISEEELLHVDESKFIDYIKQNCIRETNLETKSNIAQESEKPETKDNISKVTDNLGTDDAREIEEEGETNSKNLADFKVHDLEIKVVPEGEVRQSIATAVAVLTQTVDDSKLEQIQLDKDNTQKKSNKEKQTPQFVAEDTAEINTTSYTEEHDQVQKSNVEVKQGIEEDENFGQREEAKPTGETNKMQLPKENMQTISPTPAYAQCDTDQTLKQQLLHIDELEVIDYAKQSCIPEIELDRKSTIAQETEKLDTKDNISDVTENSGATNGSEIRAEEETDVKKLADLKIPESEIKVVVRTQSVDDSNQELIQLEDITEKNSNKGEQTTQNVAGDTAEININSYTDEHDKVQTSDAEVRERSEDDENFGQQEERKGIKETCQMQLPRKEVRTRSPTPAFVQSNIDQISQQEPLHVDESEVIDYMKQSSLTEPEIQLDKKSTMVQFNQGTEKPETKDNVGIATDKLGTSDPSKTRAEKRTDAKKSADFMMPKPEIKDYEVPEDEVPQPIEVAVAVETVDDINQKEIQIEEDITQKNSNKDEQSSQYVAKDTTEIKTNSYADEHDKVQTSHAEVNQGTEGDENFGQVEEAKGIEETNKAQLPEEEVQIRSPTPAFVQGDTDRISQQELLLVDESEVIDFVEQSCIPEIELDRKSTTVQDTEKPETKNNVSIVTENLGTNDASEIIAKEETDAEKLADVKIVKSEIKGVPKDETLKPIANEVLLRTKAVEKSSQQDKQQEEEVSDKSIKEVQSQEYITEGSVEININNEAEEKDKNSTSNAEEKEGTSHAEEKEGIEDIFNQKEMEKEIEEATKIHSVEEEEIQRSPPPAFVQSDTNQILHQETLHINESEVIHNAKLSSIPEIELHEKAIVVQKSEKVETKDNFDRVRENLNKDKRENRAEEGIDVKQLTDLEMPKSETKAGVLEDDSLQPMPDTVSVEKEAVSVSQEKRQPQEEFIKKVNKEVQTPQYFTEDREKIETTNDTEEQEEVPTSQPKEKSGNKDDDKFEQEEEEKKNGIEESTKPQLQDKDISTTLSIQTSVQGDFDQIWHKQILHDDESKGIGNAKRSSMQEIELDGKSTIVEEPETKANVNIVKQEHPNNQSKTSSIQGDIMHNITEEGLVTSESNREISEVHTEEQKTVKSCLRENLDNKNACEIIVAKASEAKQSTYMEIQESETQGEPEDKDLKTRLNPSSNGNEGLDESSPEKFTENLNKDVQTPQCNTKVNAETNITSYPDKLEEAEDIEESIEKQLPEKEIQHTFPTPTSVQEDIDQMSQQQTLHDDEIEVINNAKSCMTEIELHRKSIVVKESKQPETKANADLVKEGQADHQSEESSVQSFITNYIIVERHTTSESNKELSDDVDLDGQKKVESQLEEFLEIKDVSEIRAKGIHSKQPTDVEIQKSETEGVAEDKGMQTMSSTTSVKNYAFNECCQEEIQPREEYAEKHIKEVKMPHYEFNTQKHIPEAYRVEEDTSQIRVVNEQKLESQLASLNKEATFIDNRYSDGEIENANPIGDIEKEVNPKSLTKQKLVIHDDGKFDEEEAKGIEEMTKIKLLNSATDCSPEEVQPKLSDPATVQGDTDQILQQQTLPSDALDTIDNNLSSIPENELDRMSTSVEEPETKANINIVEEQSDKQSHEPSMQSLITDYITAEGHLASENSSKLSYDMNEQKTVNLQMVENLGIKYASKTTTEEVTDAKQPTGVELEKTKNEELIENKTLDGSNQEEMQPEEDFSETYTKGKKTPQSSMENVNSEGMEITENSTKSSYAEEEPEQVINTYTIENSEIKDSRRIKLEEASDIKEATDESGDKAISFLSTIPSVRIGIVDESIQEKIEKDVQPAVINSKEEQRTENDFVRNMEVLEAFELKKGPANTSVENDEKVEVQSEANNQKTIKKHPNLEELETAEISPSSDTKELGKEREVAKLGGVSESVSVAITEHIDTGKLETQEAKTGISGNTKEDKAGEEFENISPSSSVGVLSRDSEDTGTKVLHKKSHGILSGVGSKVKHSISKVKKVITGKSSRPKTPPS</sequence>
<feature type="region of interest" description="Disordered" evidence="1">
    <location>
        <begin position="2627"/>
        <end position="2726"/>
    </location>
</feature>
<feature type="region of interest" description="Disordered" evidence="1">
    <location>
        <begin position="4257"/>
        <end position="4342"/>
    </location>
</feature>
<evidence type="ECO:0000313" key="3">
    <source>
        <dbReference type="RefSeq" id="XP_014524004.1"/>
    </source>
</evidence>
<feature type="region of interest" description="Disordered" evidence="1">
    <location>
        <begin position="4184"/>
        <end position="4232"/>
    </location>
</feature>
<feature type="compositionally biased region" description="Basic and acidic residues" evidence="1">
    <location>
        <begin position="1842"/>
        <end position="1859"/>
    </location>
</feature>
<feature type="region of interest" description="Disordered" evidence="1">
    <location>
        <begin position="3200"/>
        <end position="3343"/>
    </location>
</feature>
<feature type="compositionally biased region" description="Basic and acidic residues" evidence="1">
    <location>
        <begin position="524"/>
        <end position="534"/>
    </location>
</feature>
<feature type="region of interest" description="Disordered" evidence="1">
    <location>
        <begin position="956"/>
        <end position="988"/>
    </location>
</feature>
<feature type="compositionally biased region" description="Basic and acidic residues" evidence="1">
    <location>
        <begin position="3558"/>
        <end position="3569"/>
    </location>
</feature>
<feature type="region of interest" description="Disordered" evidence="1">
    <location>
        <begin position="3039"/>
        <end position="3114"/>
    </location>
</feature>
<feature type="compositionally biased region" description="Basic and acidic residues" evidence="1">
    <location>
        <begin position="1178"/>
        <end position="1195"/>
    </location>
</feature>
<dbReference type="GeneID" id="106780258"/>
<gene>
    <name evidence="3" type="primary">LOC106780258</name>
</gene>
<feature type="region of interest" description="Disordered" evidence="1">
    <location>
        <begin position="1761"/>
        <end position="1780"/>
    </location>
</feature>
<feature type="compositionally biased region" description="Basic and acidic residues" evidence="1">
    <location>
        <begin position="1386"/>
        <end position="1404"/>
    </location>
</feature>
<evidence type="ECO:0000256" key="1">
    <source>
        <dbReference type="SAM" id="MobiDB-lite"/>
    </source>
</evidence>
<feature type="compositionally biased region" description="Basic residues" evidence="1">
    <location>
        <begin position="4318"/>
        <end position="4330"/>
    </location>
</feature>
<feature type="compositionally biased region" description="Basic and acidic residues" evidence="1">
    <location>
        <begin position="25"/>
        <end position="37"/>
    </location>
</feature>
<keyword evidence="2" id="KW-1185">Reference proteome</keyword>
<feature type="region of interest" description="Disordered" evidence="1">
    <location>
        <begin position="4031"/>
        <end position="4086"/>
    </location>
</feature>
<feature type="compositionally biased region" description="Basic and acidic residues" evidence="1">
    <location>
        <begin position="571"/>
        <end position="587"/>
    </location>
</feature>
<feature type="compositionally biased region" description="Polar residues" evidence="1">
    <location>
        <begin position="3525"/>
        <end position="3544"/>
    </location>
</feature>
<feature type="region of interest" description="Disordered" evidence="1">
    <location>
        <begin position="2433"/>
        <end position="2455"/>
    </location>
</feature>
<feature type="region of interest" description="Disordered" evidence="1">
    <location>
        <begin position="916"/>
        <end position="941"/>
    </location>
</feature>
<feature type="compositionally biased region" description="Polar residues" evidence="1">
    <location>
        <begin position="1196"/>
        <end position="1207"/>
    </location>
</feature>
<feature type="compositionally biased region" description="Basic and acidic residues" evidence="1">
    <location>
        <begin position="1208"/>
        <end position="1217"/>
    </location>
</feature>
<feature type="region of interest" description="Disordered" evidence="1">
    <location>
        <begin position="3473"/>
        <end position="3581"/>
    </location>
</feature>
<feature type="compositionally biased region" description="Basic and acidic residues" evidence="1">
    <location>
        <begin position="1513"/>
        <end position="1527"/>
    </location>
</feature>
<feature type="compositionally biased region" description="Basic and acidic residues" evidence="1">
    <location>
        <begin position="2784"/>
        <end position="2798"/>
    </location>
</feature>
<feature type="compositionally biased region" description="Basic and acidic residues" evidence="1">
    <location>
        <begin position="355"/>
        <end position="368"/>
    </location>
</feature>
<feature type="region of interest" description="Disordered" evidence="1">
    <location>
        <begin position="131"/>
        <end position="190"/>
    </location>
</feature>
<feature type="compositionally biased region" description="Polar residues" evidence="1">
    <location>
        <begin position="2573"/>
        <end position="2585"/>
    </location>
</feature>
<feature type="region of interest" description="Disordered" evidence="1">
    <location>
        <begin position="333"/>
        <end position="388"/>
    </location>
</feature>
<feature type="region of interest" description="Disordered" evidence="1">
    <location>
        <begin position="2841"/>
        <end position="2931"/>
    </location>
</feature>
<feature type="compositionally biased region" description="Polar residues" evidence="1">
    <location>
        <begin position="1494"/>
        <end position="1504"/>
    </location>
</feature>
<feature type="region of interest" description="Disordered" evidence="1">
    <location>
        <begin position="1681"/>
        <end position="1712"/>
    </location>
</feature>
<feature type="compositionally biased region" description="Basic and acidic residues" evidence="1">
    <location>
        <begin position="482"/>
        <end position="497"/>
    </location>
</feature>
<evidence type="ECO:0000313" key="2">
    <source>
        <dbReference type="Proteomes" id="UP000087766"/>
    </source>
</evidence>
<feature type="compositionally biased region" description="Basic and acidic residues" evidence="1">
    <location>
        <begin position="2658"/>
        <end position="2675"/>
    </location>
</feature>
<organism evidence="2 3">
    <name type="scientific">Vigna radiata var. radiata</name>
    <name type="common">Mung bean</name>
    <name type="synonym">Phaseolus aureus</name>
    <dbReference type="NCBI Taxonomy" id="3916"/>
    <lineage>
        <taxon>Eukaryota</taxon>
        <taxon>Viridiplantae</taxon>
        <taxon>Streptophyta</taxon>
        <taxon>Embryophyta</taxon>
        <taxon>Tracheophyta</taxon>
        <taxon>Spermatophyta</taxon>
        <taxon>Magnoliopsida</taxon>
        <taxon>eudicotyledons</taxon>
        <taxon>Gunneridae</taxon>
        <taxon>Pentapetalae</taxon>
        <taxon>rosids</taxon>
        <taxon>fabids</taxon>
        <taxon>Fabales</taxon>
        <taxon>Fabaceae</taxon>
        <taxon>Papilionoideae</taxon>
        <taxon>50 kb inversion clade</taxon>
        <taxon>NPAAA clade</taxon>
        <taxon>indigoferoid/millettioid clade</taxon>
        <taxon>Phaseoleae</taxon>
        <taxon>Vigna</taxon>
    </lineage>
</organism>
<feature type="region of interest" description="Disordered" evidence="1">
    <location>
        <begin position="2136"/>
        <end position="2163"/>
    </location>
</feature>
<feature type="compositionally biased region" description="Basic and acidic residues" evidence="1">
    <location>
        <begin position="2899"/>
        <end position="2908"/>
    </location>
</feature>
<feature type="compositionally biased region" description="Basic and acidic residues" evidence="1">
    <location>
        <begin position="3305"/>
        <end position="3315"/>
    </location>
</feature>
<feature type="region of interest" description="Disordered" evidence="1">
    <location>
        <begin position="1361"/>
        <end position="1417"/>
    </location>
</feature>
<feature type="compositionally biased region" description="Polar residues" evidence="1">
    <location>
        <begin position="3571"/>
        <end position="3581"/>
    </location>
</feature>
<feature type="region of interest" description="Disordered" evidence="1">
    <location>
        <begin position="1099"/>
        <end position="1119"/>
    </location>
</feature>
<feature type="compositionally biased region" description="Basic and acidic residues" evidence="1">
    <location>
        <begin position="1761"/>
        <end position="1778"/>
    </location>
</feature>
<feature type="compositionally biased region" description="Basic and acidic residues" evidence="1">
    <location>
        <begin position="1361"/>
        <end position="1370"/>
    </location>
</feature>
<dbReference type="Proteomes" id="UP000087766">
    <property type="component" value="Unplaced"/>
</dbReference>
<dbReference type="KEGG" id="vra:106780258"/>
<feature type="compositionally biased region" description="Basic and acidic residues" evidence="1">
    <location>
        <begin position="2433"/>
        <end position="2446"/>
    </location>
</feature>
<feature type="compositionally biased region" description="Basic and acidic residues" evidence="1">
    <location>
        <begin position="772"/>
        <end position="786"/>
    </location>
</feature>
<feature type="region of interest" description="Disordered" evidence="1">
    <location>
        <begin position="2479"/>
        <end position="2502"/>
    </location>
</feature>
<feature type="compositionally biased region" description="Basic and acidic residues" evidence="1">
    <location>
        <begin position="3039"/>
        <end position="3059"/>
    </location>
</feature>
<feature type="compositionally biased region" description="Polar residues" evidence="1">
    <location>
        <begin position="2880"/>
        <end position="2889"/>
    </location>
</feature>
<feature type="compositionally biased region" description="Basic and acidic residues" evidence="1">
    <location>
        <begin position="2256"/>
        <end position="2271"/>
    </location>
</feature>
<feature type="compositionally biased region" description="Polar residues" evidence="1">
    <location>
        <begin position="536"/>
        <end position="553"/>
    </location>
</feature>
<feature type="compositionally biased region" description="Acidic residues" evidence="1">
    <location>
        <begin position="3484"/>
        <end position="3494"/>
    </location>
</feature>
<feature type="compositionally biased region" description="Basic and acidic residues" evidence="1">
    <location>
        <begin position="155"/>
        <end position="183"/>
    </location>
</feature>
<dbReference type="RefSeq" id="XP_014524004.1">
    <property type="nucleotide sequence ID" value="XM_014668518.2"/>
</dbReference>
<feature type="region of interest" description="Disordered" evidence="1">
    <location>
        <begin position="482"/>
        <end position="624"/>
    </location>
</feature>
<feature type="compositionally biased region" description="Polar residues" evidence="1">
    <location>
        <begin position="4055"/>
        <end position="4078"/>
    </location>
</feature>
<name>A0A1S3W166_VIGRR</name>
<feature type="compositionally biased region" description="Basic and acidic residues" evidence="1">
    <location>
        <begin position="3200"/>
        <end position="3230"/>
    </location>
</feature>
<reference evidence="3" key="1">
    <citation type="submission" date="2025-08" db="UniProtKB">
        <authorList>
            <consortium name="RefSeq"/>
        </authorList>
    </citation>
    <scope>IDENTIFICATION</scope>
    <source>
        <tissue evidence="3">Leaf</tissue>
    </source>
</reference>
<feature type="compositionally biased region" description="Polar residues" evidence="1">
    <location>
        <begin position="1697"/>
        <end position="1706"/>
    </location>
</feature>
<dbReference type="STRING" id="3916.A0A1S3W166"/>
<feature type="compositionally biased region" description="Polar residues" evidence="1">
    <location>
        <begin position="588"/>
        <end position="611"/>
    </location>
</feature>
<feature type="compositionally biased region" description="Polar residues" evidence="1">
    <location>
        <begin position="41"/>
        <end position="56"/>
    </location>
</feature>
<feature type="compositionally biased region" description="Basic and acidic residues" evidence="1">
    <location>
        <begin position="1872"/>
        <end position="1888"/>
    </location>
</feature>
<feature type="compositionally biased region" description="Basic and acidic residues" evidence="1">
    <location>
        <begin position="956"/>
        <end position="976"/>
    </location>
</feature>
<feature type="compositionally biased region" description="Basic and acidic residues" evidence="1">
    <location>
        <begin position="3515"/>
        <end position="3524"/>
    </location>
</feature>
<feature type="compositionally biased region" description="Basic and acidic residues" evidence="1">
    <location>
        <begin position="1812"/>
        <end position="1830"/>
    </location>
</feature>
<feature type="compositionally biased region" description="Polar residues" evidence="1">
    <location>
        <begin position="2637"/>
        <end position="2657"/>
    </location>
</feature>
<feature type="region of interest" description="Disordered" evidence="1">
    <location>
        <begin position="1"/>
        <end position="63"/>
    </location>
</feature>
<feature type="compositionally biased region" description="Basic and acidic residues" evidence="1">
    <location>
        <begin position="3322"/>
        <end position="3341"/>
    </location>
</feature>
<feature type="region of interest" description="Disordered" evidence="1">
    <location>
        <begin position="2573"/>
        <end position="2592"/>
    </location>
</feature>
<feature type="compositionally biased region" description="Basic and acidic residues" evidence="1">
    <location>
        <begin position="3248"/>
        <end position="3273"/>
    </location>
</feature>
<feature type="region of interest" description="Disordered" evidence="1">
    <location>
        <begin position="1812"/>
        <end position="1894"/>
    </location>
</feature>
<proteinExistence type="predicted"/>
<feature type="region of interest" description="Disordered" evidence="1">
    <location>
        <begin position="1430"/>
        <end position="1531"/>
    </location>
</feature>
<feature type="compositionally biased region" description="Basic and acidic residues" evidence="1">
    <location>
        <begin position="3080"/>
        <end position="3103"/>
    </location>
</feature>
<accession>A0A1S3W166</accession>
<feature type="compositionally biased region" description="Polar residues" evidence="1">
    <location>
        <begin position="2706"/>
        <end position="2724"/>
    </location>
</feature>
<feature type="region of interest" description="Disordered" evidence="1">
    <location>
        <begin position="710"/>
        <end position="807"/>
    </location>
</feature>
<protein>
    <submittedName>
        <fullName evidence="3">Titin homolog isoform X1</fullName>
    </submittedName>
</protein>
<feature type="region of interest" description="Disordered" evidence="1">
    <location>
        <begin position="2759"/>
        <end position="2815"/>
    </location>
</feature>